<name>A0ABT9NWR7_9ACTN</name>
<sequence>MTDPTPGVPRTRPVIAVPAPAPHPSPALDALLSPRVHDSGRDPDRDSGRDLDRAPDRDFDRDLAAFTGAGYDKGRSRLWQAAWFATMNLVWSKWWLPARFRPPILRAFGAVVGERVLIRHRVRVLWPWKLNIGDDCWIGEGAWLLNLEPISIADDVCVSQEALLCTGSHRHDDPAFEFDNAPITLGRGAWVAARATVLRGADVEPGEVVPAHGVRSRSRR</sequence>
<feature type="compositionally biased region" description="Low complexity" evidence="3">
    <location>
        <begin position="8"/>
        <end position="18"/>
    </location>
</feature>
<feature type="region of interest" description="Disordered" evidence="3">
    <location>
        <begin position="1"/>
        <end position="56"/>
    </location>
</feature>
<comment type="similarity">
    <text evidence="1">Belongs to the transferase hexapeptide repeat family.</text>
</comment>
<dbReference type="Proteomes" id="UP001235712">
    <property type="component" value="Unassembled WGS sequence"/>
</dbReference>
<keyword evidence="4" id="KW-0012">Acyltransferase</keyword>
<feature type="compositionally biased region" description="Basic and acidic residues" evidence="3">
    <location>
        <begin position="35"/>
        <end position="56"/>
    </location>
</feature>
<dbReference type="Gene3D" id="2.160.10.10">
    <property type="entry name" value="Hexapeptide repeat proteins"/>
    <property type="match status" value="1"/>
</dbReference>
<dbReference type="EC" id="2.3.1.-" evidence="4"/>
<reference evidence="4 5" key="1">
    <citation type="submission" date="2023-07" db="EMBL/GenBank/DDBJ databases">
        <title>Sequencing the genomes of 1000 actinobacteria strains.</title>
        <authorList>
            <person name="Klenk H.-P."/>
        </authorList>
    </citation>
    <scope>NUCLEOTIDE SEQUENCE [LARGE SCALE GENOMIC DNA]</scope>
    <source>
        <strain evidence="4 5">DSM 44388</strain>
    </source>
</reference>
<dbReference type="PANTHER" id="PTHR23416:SF23">
    <property type="entry name" value="ACETYLTRANSFERASE C18B11.09C-RELATED"/>
    <property type="match status" value="1"/>
</dbReference>
<dbReference type="SUPFAM" id="SSF51161">
    <property type="entry name" value="Trimeric LpxA-like enzymes"/>
    <property type="match status" value="1"/>
</dbReference>
<comment type="caution">
    <text evidence="4">The sequence shown here is derived from an EMBL/GenBank/DDBJ whole genome shotgun (WGS) entry which is preliminary data.</text>
</comment>
<protein>
    <submittedName>
        <fullName evidence="4">Colanic acid biosynthesis acetyltransferase WcaF</fullName>
        <ecNumber evidence="4">2.3.1.-</ecNumber>
    </submittedName>
</protein>
<evidence type="ECO:0000313" key="5">
    <source>
        <dbReference type="Proteomes" id="UP001235712"/>
    </source>
</evidence>
<dbReference type="PANTHER" id="PTHR23416">
    <property type="entry name" value="SIALIC ACID SYNTHASE-RELATED"/>
    <property type="match status" value="1"/>
</dbReference>
<gene>
    <name evidence="4" type="ORF">J2S57_000617</name>
</gene>
<dbReference type="GO" id="GO:0016746">
    <property type="term" value="F:acyltransferase activity"/>
    <property type="evidence" value="ECO:0007669"/>
    <property type="project" value="UniProtKB-KW"/>
</dbReference>
<organism evidence="4 5">
    <name type="scientific">Kineosporia succinea</name>
    <dbReference type="NCBI Taxonomy" id="84632"/>
    <lineage>
        <taxon>Bacteria</taxon>
        <taxon>Bacillati</taxon>
        <taxon>Actinomycetota</taxon>
        <taxon>Actinomycetes</taxon>
        <taxon>Kineosporiales</taxon>
        <taxon>Kineosporiaceae</taxon>
        <taxon>Kineosporia</taxon>
    </lineage>
</organism>
<dbReference type="EMBL" id="JAUSQZ010000001">
    <property type="protein sequence ID" value="MDP9824868.1"/>
    <property type="molecule type" value="Genomic_DNA"/>
</dbReference>
<dbReference type="InterPro" id="IPR051159">
    <property type="entry name" value="Hexapeptide_acetyltransf"/>
</dbReference>
<evidence type="ECO:0000256" key="2">
    <source>
        <dbReference type="ARBA" id="ARBA00022679"/>
    </source>
</evidence>
<evidence type="ECO:0000256" key="3">
    <source>
        <dbReference type="SAM" id="MobiDB-lite"/>
    </source>
</evidence>
<dbReference type="InterPro" id="IPR011004">
    <property type="entry name" value="Trimer_LpxA-like_sf"/>
</dbReference>
<proteinExistence type="inferred from homology"/>
<evidence type="ECO:0000256" key="1">
    <source>
        <dbReference type="ARBA" id="ARBA00007274"/>
    </source>
</evidence>
<keyword evidence="2 4" id="KW-0808">Transferase</keyword>
<keyword evidence="5" id="KW-1185">Reference proteome</keyword>
<evidence type="ECO:0000313" key="4">
    <source>
        <dbReference type="EMBL" id="MDP9824868.1"/>
    </source>
</evidence>
<accession>A0ABT9NWR7</accession>